<sequence>MTIKEYLQGYRKKVSKKYWIPHLLIHGKGTSRVRYKKEQKG</sequence>
<gene>
    <name evidence="1" type="ORF">LCGC14_1642330</name>
</gene>
<accession>A0A0F9KYZ3</accession>
<protein>
    <submittedName>
        <fullName evidence="1">Uncharacterized protein</fullName>
    </submittedName>
</protein>
<comment type="caution">
    <text evidence="1">The sequence shown here is derived from an EMBL/GenBank/DDBJ whole genome shotgun (WGS) entry which is preliminary data.</text>
</comment>
<reference evidence="1" key="1">
    <citation type="journal article" date="2015" name="Nature">
        <title>Complex archaea that bridge the gap between prokaryotes and eukaryotes.</title>
        <authorList>
            <person name="Spang A."/>
            <person name="Saw J.H."/>
            <person name="Jorgensen S.L."/>
            <person name="Zaremba-Niedzwiedzka K."/>
            <person name="Martijn J."/>
            <person name="Lind A.E."/>
            <person name="van Eijk R."/>
            <person name="Schleper C."/>
            <person name="Guy L."/>
            <person name="Ettema T.J."/>
        </authorList>
    </citation>
    <scope>NUCLEOTIDE SEQUENCE</scope>
</reference>
<organism evidence="1">
    <name type="scientific">marine sediment metagenome</name>
    <dbReference type="NCBI Taxonomy" id="412755"/>
    <lineage>
        <taxon>unclassified sequences</taxon>
        <taxon>metagenomes</taxon>
        <taxon>ecological metagenomes</taxon>
    </lineage>
</organism>
<name>A0A0F9KYZ3_9ZZZZ</name>
<dbReference type="AlphaFoldDB" id="A0A0F9KYZ3"/>
<dbReference type="EMBL" id="LAZR01013702">
    <property type="protein sequence ID" value="KKM20760.1"/>
    <property type="molecule type" value="Genomic_DNA"/>
</dbReference>
<evidence type="ECO:0000313" key="1">
    <source>
        <dbReference type="EMBL" id="KKM20760.1"/>
    </source>
</evidence>
<proteinExistence type="predicted"/>